<keyword evidence="1" id="KW-1133">Transmembrane helix</keyword>
<evidence type="ECO:0000313" key="2">
    <source>
        <dbReference type="EMBL" id="QHI35777.1"/>
    </source>
</evidence>
<name>A0A7L4ZH38_9FLAO</name>
<dbReference type="EMBL" id="CP019288">
    <property type="protein sequence ID" value="QHI35777.1"/>
    <property type="molecule type" value="Genomic_DNA"/>
</dbReference>
<feature type="transmembrane region" description="Helical" evidence="1">
    <location>
        <begin position="56"/>
        <end position="76"/>
    </location>
</feature>
<evidence type="ECO:0000256" key="1">
    <source>
        <dbReference type="SAM" id="Phobius"/>
    </source>
</evidence>
<sequence>MSNNIIGNTVDFLRAQDSIPSKVKDTVIKLADMKEEIIKSSEQTGNLYNSIAISDWLGYLLSFIFTLFMGGIAIYISRKQHKKTSEQSDSISSLVNKNEESLNKLEEFEKSIHSEVVRLIDINRQFKEFFPEIINEIKNLCLEAQNPSYESEFFIMNRTSSFGKIHTFNPSFISHYNIKNPRISSGNKDILKKLYKTSANDINHIRDESERSRIIFTKDIKELSNQIKNCGELLKDKFKLIVLNGENNDLYDNFIKDYLGRVNEKIDEKKKKSLIYYTKDSRVYSRKGGMPIKKFQSKKELEDKITESVTKSHNELINEINQYRNGEKINGKWLELSSYIPMQIYLLKNTKNNIDEYKTFIINAMNTNMDFDKDREIDGIYSNEKSIYSVFETLFSQTFKDK</sequence>
<dbReference type="AlphaFoldDB" id="A0A7L4ZH38"/>
<accession>A0A7L4ZH38</accession>
<dbReference type="Proteomes" id="UP000464657">
    <property type="component" value="Chromosome"/>
</dbReference>
<evidence type="ECO:0000313" key="3">
    <source>
        <dbReference type="Proteomes" id="UP000464657"/>
    </source>
</evidence>
<keyword evidence="3" id="KW-1185">Reference proteome</keyword>
<keyword evidence="1" id="KW-0812">Transmembrane</keyword>
<keyword evidence="1" id="KW-0472">Membrane</keyword>
<reference evidence="2 3" key="1">
    <citation type="journal article" date="2013" name="Int. J. Syst. Evol. Microbiol.">
        <title>Kordia antarctica sp. nov., isolated from Antarctic seawater.</title>
        <authorList>
            <person name="Baek K."/>
            <person name="Choi A."/>
            <person name="Kang I."/>
            <person name="Lee K."/>
            <person name="Cho J.C."/>
        </authorList>
    </citation>
    <scope>NUCLEOTIDE SEQUENCE [LARGE SCALE GENOMIC DNA]</scope>
    <source>
        <strain evidence="2 3">IMCC3317</strain>
    </source>
</reference>
<proteinExistence type="predicted"/>
<organism evidence="2 3">
    <name type="scientific">Kordia antarctica</name>
    <dbReference type="NCBI Taxonomy" id="1218801"/>
    <lineage>
        <taxon>Bacteria</taxon>
        <taxon>Pseudomonadati</taxon>
        <taxon>Bacteroidota</taxon>
        <taxon>Flavobacteriia</taxon>
        <taxon>Flavobacteriales</taxon>
        <taxon>Flavobacteriaceae</taxon>
        <taxon>Kordia</taxon>
    </lineage>
</organism>
<dbReference type="RefSeq" id="WP_160128502.1">
    <property type="nucleotide sequence ID" value="NZ_CP019288.1"/>
</dbReference>
<protein>
    <submittedName>
        <fullName evidence="2">Uncharacterized protein</fullName>
    </submittedName>
</protein>
<gene>
    <name evidence="2" type="ORF">IMCC3317_11250</name>
</gene>
<dbReference type="KEGG" id="kan:IMCC3317_11250"/>